<sequence length="103" mass="11107">MRSRCMPLSIQPARPAAFLEKGWPVAWLYCYSNGNGISAQSGDDCDRFSLEQPHGGLWLNIATGKGNLRPSARLEQPDASALPYVLAMKRCSAYAHALAVGGV</sequence>
<name>B9TFW5_RICCO</name>
<gene>
    <name evidence="1" type="ORF">RCOM_1939310</name>
</gene>
<reference evidence="2" key="1">
    <citation type="journal article" date="2010" name="Nat. Biotechnol.">
        <title>Draft genome sequence of the oilseed species Ricinus communis.</title>
        <authorList>
            <person name="Chan A.P."/>
            <person name="Crabtree J."/>
            <person name="Zhao Q."/>
            <person name="Lorenzi H."/>
            <person name="Orvis J."/>
            <person name="Puiu D."/>
            <person name="Melake-Berhan A."/>
            <person name="Jones K.M."/>
            <person name="Redman J."/>
            <person name="Chen G."/>
            <person name="Cahoon E.B."/>
            <person name="Gedil M."/>
            <person name="Stanke M."/>
            <person name="Haas B.J."/>
            <person name="Wortman J.R."/>
            <person name="Fraser-Liggett C.M."/>
            <person name="Ravel J."/>
            <person name="Rabinowicz P.D."/>
        </authorList>
    </citation>
    <scope>NUCLEOTIDE SEQUENCE [LARGE SCALE GENOMIC DNA]</scope>
    <source>
        <strain evidence="2">cv. Hale</strain>
    </source>
</reference>
<accession>B9TFW5</accession>
<keyword evidence="2" id="KW-1185">Reference proteome</keyword>
<evidence type="ECO:0000313" key="2">
    <source>
        <dbReference type="Proteomes" id="UP000008311"/>
    </source>
</evidence>
<dbReference type="InParanoid" id="B9TFW5"/>
<organism evidence="1 2">
    <name type="scientific">Ricinus communis</name>
    <name type="common">Castor bean</name>
    <dbReference type="NCBI Taxonomy" id="3988"/>
    <lineage>
        <taxon>Eukaryota</taxon>
        <taxon>Viridiplantae</taxon>
        <taxon>Streptophyta</taxon>
        <taxon>Embryophyta</taxon>
        <taxon>Tracheophyta</taxon>
        <taxon>Spermatophyta</taxon>
        <taxon>Magnoliopsida</taxon>
        <taxon>eudicotyledons</taxon>
        <taxon>Gunneridae</taxon>
        <taxon>Pentapetalae</taxon>
        <taxon>rosids</taxon>
        <taxon>fabids</taxon>
        <taxon>Malpighiales</taxon>
        <taxon>Euphorbiaceae</taxon>
        <taxon>Acalyphoideae</taxon>
        <taxon>Acalypheae</taxon>
        <taxon>Ricinus</taxon>
    </lineage>
</organism>
<dbReference type="EMBL" id="EQ980172">
    <property type="protein sequence ID" value="EEF25250.1"/>
    <property type="molecule type" value="Genomic_DNA"/>
</dbReference>
<proteinExistence type="predicted"/>
<protein>
    <submittedName>
        <fullName evidence="1">Uncharacterized protein</fullName>
    </submittedName>
</protein>
<dbReference type="AlphaFoldDB" id="B9TFW5"/>
<dbReference type="Proteomes" id="UP000008311">
    <property type="component" value="Unassembled WGS sequence"/>
</dbReference>
<evidence type="ECO:0000313" key="1">
    <source>
        <dbReference type="EMBL" id="EEF25250.1"/>
    </source>
</evidence>